<dbReference type="GO" id="GO:0051539">
    <property type="term" value="F:4 iron, 4 sulfur cluster binding"/>
    <property type="evidence" value="ECO:0007669"/>
    <property type="project" value="UniProtKB-KW"/>
</dbReference>
<evidence type="ECO:0000256" key="4">
    <source>
        <dbReference type="ARBA" id="ARBA00022801"/>
    </source>
</evidence>
<dbReference type="PANTHER" id="PTHR33693">
    <property type="entry name" value="TYPE-5 URACIL-DNA GLYCOSYLASE"/>
    <property type="match status" value="1"/>
</dbReference>
<evidence type="ECO:0000256" key="2">
    <source>
        <dbReference type="ARBA" id="ARBA00022723"/>
    </source>
</evidence>
<evidence type="ECO:0000313" key="9">
    <source>
        <dbReference type="EMBL" id="KKM16181.1"/>
    </source>
</evidence>
<dbReference type="SMART" id="SM00987">
    <property type="entry name" value="UreE_C"/>
    <property type="match status" value="1"/>
</dbReference>
<dbReference type="InterPro" id="IPR051536">
    <property type="entry name" value="UDG_Type-4/5"/>
</dbReference>
<dbReference type="Pfam" id="PF03167">
    <property type="entry name" value="UDG"/>
    <property type="match status" value="1"/>
</dbReference>
<keyword evidence="6" id="KW-0411">Iron-sulfur</keyword>
<dbReference type="EMBL" id="LAZR01014732">
    <property type="protein sequence ID" value="KKM16181.1"/>
    <property type="molecule type" value="Genomic_DNA"/>
</dbReference>
<evidence type="ECO:0000256" key="3">
    <source>
        <dbReference type="ARBA" id="ARBA00022763"/>
    </source>
</evidence>
<dbReference type="AlphaFoldDB" id="A0A0F9HLM3"/>
<comment type="caution">
    <text evidence="9">The sequence shown here is derived from an EMBL/GenBank/DDBJ whole genome shotgun (WGS) entry which is preliminary data.</text>
</comment>
<keyword evidence="5" id="KW-0408">Iron</keyword>
<keyword evidence="4" id="KW-0378">Hydrolase</keyword>
<dbReference type="SMART" id="SM00986">
    <property type="entry name" value="UDG"/>
    <property type="match status" value="1"/>
</dbReference>
<dbReference type="GO" id="GO:0003676">
    <property type="term" value="F:nucleic acid binding"/>
    <property type="evidence" value="ECO:0007669"/>
    <property type="project" value="InterPro"/>
</dbReference>
<evidence type="ECO:0000256" key="6">
    <source>
        <dbReference type="ARBA" id="ARBA00023014"/>
    </source>
</evidence>
<dbReference type="SUPFAM" id="SSF53098">
    <property type="entry name" value="Ribonuclease H-like"/>
    <property type="match status" value="1"/>
</dbReference>
<dbReference type="InterPro" id="IPR005122">
    <property type="entry name" value="Uracil-DNA_glycosylase-like"/>
</dbReference>
<reference evidence="9" key="1">
    <citation type="journal article" date="2015" name="Nature">
        <title>Complex archaea that bridge the gap between prokaryotes and eukaryotes.</title>
        <authorList>
            <person name="Spang A."/>
            <person name="Saw J.H."/>
            <person name="Jorgensen S.L."/>
            <person name="Zaremba-Niedzwiedzka K."/>
            <person name="Martijn J."/>
            <person name="Lind A.E."/>
            <person name="van Eijk R."/>
            <person name="Schleper C."/>
            <person name="Guy L."/>
            <person name="Ettema T.J."/>
        </authorList>
    </citation>
    <scope>NUCLEOTIDE SEQUENCE</scope>
</reference>
<feature type="non-terminal residue" evidence="9">
    <location>
        <position position="383"/>
    </location>
</feature>
<dbReference type="InterPro" id="IPR012337">
    <property type="entry name" value="RNaseH-like_sf"/>
</dbReference>
<accession>A0A0F9HLM3</accession>
<dbReference type="SUPFAM" id="SSF52141">
    <property type="entry name" value="Uracil-DNA glycosylase-like"/>
    <property type="match status" value="1"/>
</dbReference>
<dbReference type="InterPro" id="IPR036895">
    <property type="entry name" value="Uracil-DNA_glycosylase-like_sf"/>
</dbReference>
<evidence type="ECO:0000256" key="5">
    <source>
        <dbReference type="ARBA" id="ARBA00023004"/>
    </source>
</evidence>
<dbReference type="Gene3D" id="3.30.420.10">
    <property type="entry name" value="Ribonuclease H-like superfamily/Ribonuclease H"/>
    <property type="match status" value="1"/>
</dbReference>
<dbReference type="PANTHER" id="PTHR33693:SF1">
    <property type="entry name" value="TYPE-4 URACIL-DNA GLYCOSYLASE"/>
    <property type="match status" value="1"/>
</dbReference>
<evidence type="ECO:0000256" key="1">
    <source>
        <dbReference type="ARBA" id="ARBA00022485"/>
    </source>
</evidence>
<dbReference type="GO" id="GO:0006281">
    <property type="term" value="P:DNA repair"/>
    <property type="evidence" value="ECO:0007669"/>
    <property type="project" value="UniProtKB-KW"/>
</dbReference>
<sequence>MPKIGDTYVPNIGPEDSKLLLVGEAPGGQEEIDQEPFVGDAGEKLTKVLGRNAISRSQVRLCNLSNYRPFPNNEFVHLLDTPQLERGLVNLRDSIRKHKPTVIGAMGNWPLYYLTGKQGKSPGTGITNWRGSALPCTLEGCEGVKVIPTFHPSYINRDRKKYPIFDMDMKFIIEESEFPEIKQPEENFIIDPQGDLLEITTKNFLNADYLDVDIETYGMDIACIGFAASKSDAVCFGSLGSSSVRGAVTRLLHSGIPLSFHFGTFDTTVLDLNGYEVDNWIQNYKWDTHTAQHVMWLELPRSLAFLNSVYSHPRRPYYKHERKGEAGDADSKSWNPKMTKKHTLMVYNCRDVCSTQESRVIQQEKIENGPESWTRFFEFEMEQ</sequence>
<proteinExistence type="predicted"/>
<dbReference type="Gene3D" id="3.40.470.10">
    <property type="entry name" value="Uracil-DNA glycosylase-like domain"/>
    <property type="match status" value="1"/>
</dbReference>
<name>A0A0F9HLM3_9ZZZZ</name>
<keyword evidence="1" id="KW-0004">4Fe-4S</keyword>
<dbReference type="GO" id="GO:0046872">
    <property type="term" value="F:metal ion binding"/>
    <property type="evidence" value="ECO:0007669"/>
    <property type="project" value="UniProtKB-KW"/>
</dbReference>
<keyword evidence="2" id="KW-0479">Metal-binding</keyword>
<evidence type="ECO:0000256" key="7">
    <source>
        <dbReference type="ARBA" id="ARBA00023204"/>
    </source>
</evidence>
<evidence type="ECO:0000259" key="8">
    <source>
        <dbReference type="SMART" id="SM00986"/>
    </source>
</evidence>
<keyword evidence="7" id="KW-0234">DNA repair</keyword>
<dbReference type="InterPro" id="IPR036397">
    <property type="entry name" value="RNaseH_sf"/>
</dbReference>
<feature type="domain" description="Uracil-DNA glycosylase-like" evidence="8">
    <location>
        <begin position="10"/>
        <end position="170"/>
    </location>
</feature>
<protein>
    <recommendedName>
        <fullName evidence="8">Uracil-DNA glycosylase-like domain-containing protein</fullName>
    </recommendedName>
</protein>
<organism evidence="9">
    <name type="scientific">marine sediment metagenome</name>
    <dbReference type="NCBI Taxonomy" id="412755"/>
    <lineage>
        <taxon>unclassified sequences</taxon>
        <taxon>metagenomes</taxon>
        <taxon>ecological metagenomes</taxon>
    </lineage>
</organism>
<keyword evidence="3" id="KW-0227">DNA damage</keyword>
<dbReference type="GO" id="GO:0097506">
    <property type="term" value="F:deaminated base DNA N-glycosylase activity"/>
    <property type="evidence" value="ECO:0007669"/>
    <property type="project" value="UniProtKB-ARBA"/>
</dbReference>
<gene>
    <name evidence="9" type="ORF">LCGC14_1688470</name>
</gene>